<keyword evidence="5" id="KW-0378">Hydrolase</keyword>
<dbReference type="GO" id="GO:0008270">
    <property type="term" value="F:zinc ion binding"/>
    <property type="evidence" value="ECO:0007669"/>
    <property type="project" value="TreeGrafter"/>
</dbReference>
<keyword evidence="2" id="KW-0533">Nickel</keyword>
<reference evidence="9" key="1">
    <citation type="submission" date="2018-06" db="EMBL/GenBank/DDBJ databases">
        <authorList>
            <person name="Zhirakovskaya E."/>
        </authorList>
    </citation>
    <scope>NUCLEOTIDE SEQUENCE</scope>
</reference>
<dbReference type="GO" id="GO:0003924">
    <property type="term" value="F:GTPase activity"/>
    <property type="evidence" value="ECO:0007669"/>
    <property type="project" value="InterPro"/>
</dbReference>
<comment type="similarity">
    <text evidence="1">Belongs to the SIMIBI class G3E GTPase family. HypB/HupM subfamily.</text>
</comment>
<dbReference type="Gene3D" id="3.40.50.300">
    <property type="entry name" value="P-loop containing nucleotide triphosphate hydrolases"/>
    <property type="match status" value="1"/>
</dbReference>
<dbReference type="InterPro" id="IPR003495">
    <property type="entry name" value="CobW/HypB/UreG_nucleotide-bd"/>
</dbReference>
<dbReference type="AlphaFoldDB" id="A0A3B0UP49"/>
<sequence length="270" mass="30557">MCMTCGCGDTTETNILIAKPGEAGLGKLSLMPKHDHKHEYPHHHHEHFHSKTVVEMEQDILQNNNLTAERNRGFFEAKKIFALNLVSSPGSGKTTFLEKTLSDLKEEIPFYVIEGDQQTFQDAQRIDALGTPVIQINTGQGCHLDSDMVHKALKKLNPEENSVVMIENVGNLVCPALFDLGESSRIVLISVTEGDDKPIKYPDMFQSADVCVINKTDLLPYVNFDVEKAKEFAMRVNHHLKFFEVSATTGDGMENWYRWLKEKKGKRVRR</sequence>
<dbReference type="InterPro" id="IPR004392">
    <property type="entry name" value="Hyd_mat_HypB"/>
</dbReference>
<dbReference type="InterPro" id="IPR027417">
    <property type="entry name" value="P-loop_NTPase"/>
</dbReference>
<dbReference type="Pfam" id="PF02492">
    <property type="entry name" value="cobW"/>
    <property type="match status" value="1"/>
</dbReference>
<protein>
    <submittedName>
        <fullName evidence="9">[NiFe] hydrogenase nickel incorporation-associated protein HypB</fullName>
    </submittedName>
</protein>
<dbReference type="GO" id="GO:0016151">
    <property type="term" value="F:nickel cation binding"/>
    <property type="evidence" value="ECO:0007669"/>
    <property type="project" value="InterPro"/>
</dbReference>
<evidence type="ECO:0000256" key="2">
    <source>
        <dbReference type="ARBA" id="ARBA00022596"/>
    </source>
</evidence>
<evidence type="ECO:0000313" key="9">
    <source>
        <dbReference type="EMBL" id="VAW29983.1"/>
    </source>
</evidence>
<evidence type="ECO:0000256" key="4">
    <source>
        <dbReference type="ARBA" id="ARBA00022741"/>
    </source>
</evidence>
<dbReference type="EMBL" id="UOET01000450">
    <property type="protein sequence ID" value="VAW29983.1"/>
    <property type="molecule type" value="Genomic_DNA"/>
</dbReference>
<feature type="domain" description="CobW/HypB/UreG nucleotide-binding" evidence="8">
    <location>
        <begin position="84"/>
        <end position="243"/>
    </location>
</feature>
<keyword evidence="3" id="KW-0479">Metal-binding</keyword>
<dbReference type="NCBIfam" id="TIGR00073">
    <property type="entry name" value="hypB"/>
    <property type="match status" value="1"/>
</dbReference>
<dbReference type="CDD" id="cd05390">
    <property type="entry name" value="HypB"/>
    <property type="match status" value="1"/>
</dbReference>
<gene>
    <name evidence="9" type="ORF">MNBD_BACTEROID07-944</name>
</gene>
<evidence type="ECO:0000256" key="5">
    <source>
        <dbReference type="ARBA" id="ARBA00022801"/>
    </source>
</evidence>
<evidence type="ECO:0000256" key="6">
    <source>
        <dbReference type="ARBA" id="ARBA00022833"/>
    </source>
</evidence>
<name>A0A3B0UP49_9ZZZZ</name>
<evidence type="ECO:0000256" key="3">
    <source>
        <dbReference type="ARBA" id="ARBA00022723"/>
    </source>
</evidence>
<evidence type="ECO:0000256" key="1">
    <source>
        <dbReference type="ARBA" id="ARBA00006211"/>
    </source>
</evidence>
<dbReference type="SUPFAM" id="SSF52540">
    <property type="entry name" value="P-loop containing nucleoside triphosphate hydrolases"/>
    <property type="match status" value="1"/>
</dbReference>
<keyword evidence="7" id="KW-0342">GTP-binding</keyword>
<keyword evidence="4" id="KW-0547">Nucleotide-binding</keyword>
<evidence type="ECO:0000256" key="7">
    <source>
        <dbReference type="ARBA" id="ARBA00023134"/>
    </source>
</evidence>
<dbReference type="GO" id="GO:0005525">
    <property type="term" value="F:GTP binding"/>
    <property type="evidence" value="ECO:0007669"/>
    <property type="project" value="UniProtKB-KW"/>
</dbReference>
<evidence type="ECO:0000259" key="8">
    <source>
        <dbReference type="Pfam" id="PF02492"/>
    </source>
</evidence>
<dbReference type="PANTHER" id="PTHR30134:SF2">
    <property type="entry name" value="HYDROGENASE MATURATION FACTOR HYPB"/>
    <property type="match status" value="1"/>
</dbReference>
<proteinExistence type="inferred from homology"/>
<dbReference type="PANTHER" id="PTHR30134">
    <property type="entry name" value="HYDROGENASE PROTEIN ASSEMBLY PROTEIN, NICKEL CHAPERONE"/>
    <property type="match status" value="1"/>
</dbReference>
<organism evidence="9">
    <name type="scientific">hydrothermal vent metagenome</name>
    <dbReference type="NCBI Taxonomy" id="652676"/>
    <lineage>
        <taxon>unclassified sequences</taxon>
        <taxon>metagenomes</taxon>
        <taxon>ecological metagenomes</taxon>
    </lineage>
</organism>
<dbReference type="GO" id="GO:0051604">
    <property type="term" value="P:protein maturation"/>
    <property type="evidence" value="ECO:0007669"/>
    <property type="project" value="InterPro"/>
</dbReference>
<keyword evidence="6" id="KW-0862">Zinc</keyword>
<accession>A0A3B0UP49</accession>